<dbReference type="EMBL" id="VIRS01000011">
    <property type="protein sequence ID" value="TQS43826.1"/>
    <property type="molecule type" value="Genomic_DNA"/>
</dbReference>
<dbReference type="InParanoid" id="A0A545AR64"/>
<feature type="region of interest" description="Disordered" evidence="1">
    <location>
        <begin position="32"/>
        <end position="56"/>
    </location>
</feature>
<reference evidence="2 3" key="1">
    <citation type="submission" date="2019-07" db="EMBL/GenBank/DDBJ databases">
        <title>Cryptosporangium phraense sp. nov., isolated from plant litter.</title>
        <authorList>
            <person name="Suriyachadkun C."/>
        </authorList>
    </citation>
    <scope>NUCLEOTIDE SEQUENCE [LARGE SCALE GENOMIC DNA]</scope>
    <source>
        <strain evidence="2 3">A-T 5661</strain>
    </source>
</reference>
<evidence type="ECO:0000256" key="1">
    <source>
        <dbReference type="SAM" id="MobiDB-lite"/>
    </source>
</evidence>
<dbReference type="Proteomes" id="UP000317982">
    <property type="component" value="Unassembled WGS sequence"/>
</dbReference>
<dbReference type="OrthoDB" id="3402007at2"/>
<gene>
    <name evidence="2" type="ORF">FL583_17530</name>
</gene>
<comment type="caution">
    <text evidence="2">The sequence shown here is derived from an EMBL/GenBank/DDBJ whole genome shotgun (WGS) entry which is preliminary data.</text>
</comment>
<feature type="compositionally biased region" description="Basic and acidic residues" evidence="1">
    <location>
        <begin position="46"/>
        <end position="56"/>
    </location>
</feature>
<dbReference type="AlphaFoldDB" id="A0A545AR64"/>
<evidence type="ECO:0000313" key="3">
    <source>
        <dbReference type="Proteomes" id="UP000317982"/>
    </source>
</evidence>
<evidence type="ECO:0000313" key="2">
    <source>
        <dbReference type="EMBL" id="TQS43826.1"/>
    </source>
</evidence>
<accession>A0A545AR64</accession>
<sequence>MPDDEIHDIDPEVKQQMAELAAMHDEWVRKHAAAAEPKPNPAADYGVHHVDVDPPKDAEDEYFRKAREIMGYDPDTGEYRG</sequence>
<protein>
    <submittedName>
        <fullName evidence="2">Uncharacterized protein</fullName>
    </submittedName>
</protein>
<name>A0A545AR64_9ACTN</name>
<feature type="compositionally biased region" description="Low complexity" evidence="1">
    <location>
        <begin position="34"/>
        <end position="43"/>
    </location>
</feature>
<dbReference type="RefSeq" id="WP_142705737.1">
    <property type="nucleotide sequence ID" value="NZ_VIRS01000011.1"/>
</dbReference>
<organism evidence="2 3">
    <name type="scientific">Cryptosporangium phraense</name>
    <dbReference type="NCBI Taxonomy" id="2593070"/>
    <lineage>
        <taxon>Bacteria</taxon>
        <taxon>Bacillati</taxon>
        <taxon>Actinomycetota</taxon>
        <taxon>Actinomycetes</taxon>
        <taxon>Cryptosporangiales</taxon>
        <taxon>Cryptosporangiaceae</taxon>
        <taxon>Cryptosporangium</taxon>
    </lineage>
</organism>
<keyword evidence="3" id="KW-1185">Reference proteome</keyword>
<proteinExistence type="predicted"/>